<dbReference type="Proteomes" id="UP000295083">
    <property type="component" value="Unassembled WGS sequence"/>
</dbReference>
<gene>
    <name evidence="1" type="ORF">C8035_v005326</name>
</gene>
<name>A0A4R8PPM3_9PEZI</name>
<organism evidence="1 2">
    <name type="scientific">Colletotrichum spinosum</name>
    <dbReference type="NCBI Taxonomy" id="1347390"/>
    <lineage>
        <taxon>Eukaryota</taxon>
        <taxon>Fungi</taxon>
        <taxon>Dikarya</taxon>
        <taxon>Ascomycota</taxon>
        <taxon>Pezizomycotina</taxon>
        <taxon>Sordariomycetes</taxon>
        <taxon>Hypocreomycetidae</taxon>
        <taxon>Glomerellales</taxon>
        <taxon>Glomerellaceae</taxon>
        <taxon>Colletotrichum</taxon>
        <taxon>Colletotrichum orbiculare species complex</taxon>
    </lineage>
</organism>
<sequence>MKIVNNYKNYSYFYKGLKGLVLYKRNFTIFPSPLKIIIPIFNLNILLKDKTVSRVIKVKLK</sequence>
<proteinExistence type="predicted"/>
<reference evidence="1 2" key="1">
    <citation type="submission" date="2018-11" db="EMBL/GenBank/DDBJ databases">
        <title>Genome sequence and assembly of Colletotrichum spinosum.</title>
        <authorList>
            <person name="Gan P."/>
            <person name="Shirasu K."/>
        </authorList>
    </citation>
    <scope>NUCLEOTIDE SEQUENCE [LARGE SCALE GENOMIC DNA]</scope>
    <source>
        <strain evidence="1 2">CBS 515.97</strain>
    </source>
</reference>
<dbReference type="AlphaFoldDB" id="A0A4R8PPM3"/>
<keyword evidence="2" id="KW-1185">Reference proteome</keyword>
<accession>A0A4R8PPM3</accession>
<evidence type="ECO:0000313" key="2">
    <source>
        <dbReference type="Proteomes" id="UP000295083"/>
    </source>
</evidence>
<evidence type="ECO:0000313" key="1">
    <source>
        <dbReference type="EMBL" id="TDZ27581.1"/>
    </source>
</evidence>
<dbReference type="EMBL" id="QAPG01002472">
    <property type="protein sequence ID" value="TDZ27581.1"/>
    <property type="molecule type" value="Genomic_DNA"/>
</dbReference>
<protein>
    <submittedName>
        <fullName evidence="1">Uncharacterized protein</fullName>
    </submittedName>
</protein>
<comment type="caution">
    <text evidence="1">The sequence shown here is derived from an EMBL/GenBank/DDBJ whole genome shotgun (WGS) entry which is preliminary data.</text>
</comment>